<evidence type="ECO:0000313" key="2">
    <source>
        <dbReference type="Proteomes" id="UP000053097"/>
    </source>
</evidence>
<dbReference type="AlphaFoldDB" id="A0A026VVK4"/>
<accession>A0A026VVK4</accession>
<name>A0A026VVK4_OOCBI</name>
<gene>
    <name evidence="1" type="ORF">X777_15671</name>
</gene>
<protein>
    <submittedName>
        <fullName evidence="1">Uncharacterized protein</fullName>
    </submittedName>
</protein>
<sequence>MIFPINIRLVEIEETIVETTVHNTNEIDEFPHVSNVGSKVHSDVIEPLLKYYC</sequence>
<proteinExistence type="predicted"/>
<dbReference type="EMBL" id="KK107816">
    <property type="protein sequence ID" value="EZA47551.1"/>
    <property type="molecule type" value="Genomic_DNA"/>
</dbReference>
<dbReference type="Proteomes" id="UP000053097">
    <property type="component" value="Unassembled WGS sequence"/>
</dbReference>
<organism evidence="1 2">
    <name type="scientific">Ooceraea biroi</name>
    <name type="common">Clonal raider ant</name>
    <name type="synonym">Cerapachys biroi</name>
    <dbReference type="NCBI Taxonomy" id="2015173"/>
    <lineage>
        <taxon>Eukaryota</taxon>
        <taxon>Metazoa</taxon>
        <taxon>Ecdysozoa</taxon>
        <taxon>Arthropoda</taxon>
        <taxon>Hexapoda</taxon>
        <taxon>Insecta</taxon>
        <taxon>Pterygota</taxon>
        <taxon>Neoptera</taxon>
        <taxon>Endopterygota</taxon>
        <taxon>Hymenoptera</taxon>
        <taxon>Apocrita</taxon>
        <taxon>Aculeata</taxon>
        <taxon>Formicoidea</taxon>
        <taxon>Formicidae</taxon>
        <taxon>Dorylinae</taxon>
        <taxon>Ooceraea</taxon>
    </lineage>
</organism>
<keyword evidence="2" id="KW-1185">Reference proteome</keyword>
<reference evidence="1 2" key="1">
    <citation type="journal article" date="2014" name="Curr. Biol.">
        <title>The genome of the clonal raider ant Cerapachys biroi.</title>
        <authorList>
            <person name="Oxley P.R."/>
            <person name="Ji L."/>
            <person name="Fetter-Pruneda I."/>
            <person name="McKenzie S.K."/>
            <person name="Li C."/>
            <person name="Hu H."/>
            <person name="Zhang G."/>
            <person name="Kronauer D.J."/>
        </authorList>
    </citation>
    <scope>NUCLEOTIDE SEQUENCE [LARGE SCALE GENOMIC DNA]</scope>
</reference>
<evidence type="ECO:0000313" key="1">
    <source>
        <dbReference type="EMBL" id="EZA47551.1"/>
    </source>
</evidence>